<feature type="transmembrane region" description="Helical" evidence="2">
    <location>
        <begin position="205"/>
        <end position="222"/>
    </location>
</feature>
<dbReference type="InterPro" id="IPR000326">
    <property type="entry name" value="PAP2/HPO"/>
</dbReference>
<name>A0A6S8MVW0_DUNTE</name>
<dbReference type="EMBL" id="HBIP01029027">
    <property type="protein sequence ID" value="CAE0502462.1"/>
    <property type="molecule type" value="Transcribed_RNA"/>
</dbReference>
<dbReference type="InterPro" id="IPR036938">
    <property type="entry name" value="PAP2/HPO_sf"/>
</dbReference>
<proteinExistence type="predicted"/>
<dbReference type="PANTHER" id="PTHR14969:SF13">
    <property type="entry name" value="AT30094P"/>
    <property type="match status" value="1"/>
</dbReference>
<dbReference type="GO" id="GO:0042392">
    <property type="term" value="F:sphingosine-1-phosphate phosphatase activity"/>
    <property type="evidence" value="ECO:0007669"/>
    <property type="project" value="TreeGrafter"/>
</dbReference>
<evidence type="ECO:0000259" key="3">
    <source>
        <dbReference type="Pfam" id="PF01569"/>
    </source>
</evidence>
<sequence>MVLLGTRIQGASFRLGCKALPSPGCKALATPGCKPPYSPLRPLPLFQHTVASATGRELNTNVLDQDKEGLPSSTPEVLQGAALEHQWQRQQEQERLQFEEEPSVSQDPSSLLQQPYGPIAAAADPRLFLGASLGFMLTTYDIFSPNSSGLLLSIDASVHQFATQLPHDFRYFWADLIMSDSLIALGILGWLGCAAAAVASKRRDALVTLFICLGMYAWGAGFPSPPCPDFVAEPLRFDAHICNSFKLIFERVRPAPMNPTWSYPSGHTSSATFLAGTMFFILLPVLNKQLHAAGDDKNEKKGLLPKMLTAMEGSWALWFSVCATTAVGRCLADAHWFSDCVGGAMLSTAVVSGTAMIVQAALEPVREAQRQEEQEEKRAQP</sequence>
<protein>
    <recommendedName>
        <fullName evidence="3">Phosphatidic acid phosphatase type 2/haloperoxidase domain-containing protein</fullName>
    </recommendedName>
</protein>
<keyword evidence="2" id="KW-0472">Membrane</keyword>
<evidence type="ECO:0000256" key="2">
    <source>
        <dbReference type="SAM" id="Phobius"/>
    </source>
</evidence>
<feature type="region of interest" description="Disordered" evidence="1">
    <location>
        <begin position="89"/>
        <end position="110"/>
    </location>
</feature>
<evidence type="ECO:0000256" key="1">
    <source>
        <dbReference type="SAM" id="MobiDB-lite"/>
    </source>
</evidence>
<keyword evidence="2" id="KW-1133">Transmembrane helix</keyword>
<accession>A0A6S8MVW0</accession>
<keyword evidence="2" id="KW-0812">Transmembrane</keyword>
<feature type="transmembrane region" description="Helical" evidence="2">
    <location>
        <begin position="267"/>
        <end position="286"/>
    </location>
</feature>
<feature type="transmembrane region" description="Helical" evidence="2">
    <location>
        <begin position="171"/>
        <end position="198"/>
    </location>
</feature>
<dbReference type="AlphaFoldDB" id="A0A6S8MVW0"/>
<dbReference type="PANTHER" id="PTHR14969">
    <property type="entry name" value="SPHINGOSINE-1-PHOSPHATE PHOSPHOHYDROLASE"/>
    <property type="match status" value="1"/>
</dbReference>
<evidence type="ECO:0000313" key="5">
    <source>
        <dbReference type="EMBL" id="CAE0502462.1"/>
    </source>
</evidence>
<dbReference type="EMBL" id="HBIP01029026">
    <property type="protein sequence ID" value="CAE0502461.1"/>
    <property type="molecule type" value="Transcribed_RNA"/>
</dbReference>
<dbReference type="Pfam" id="PF01569">
    <property type="entry name" value="PAP2"/>
    <property type="match status" value="1"/>
</dbReference>
<gene>
    <name evidence="4" type="ORF">DTER00134_LOCUS17534</name>
    <name evidence="5" type="ORF">DTER00134_LOCUS17535</name>
</gene>
<evidence type="ECO:0000313" key="4">
    <source>
        <dbReference type="EMBL" id="CAE0502461.1"/>
    </source>
</evidence>
<reference evidence="5" key="1">
    <citation type="submission" date="2021-01" db="EMBL/GenBank/DDBJ databases">
        <authorList>
            <person name="Corre E."/>
            <person name="Pelletier E."/>
            <person name="Niang G."/>
            <person name="Scheremetjew M."/>
            <person name="Finn R."/>
            <person name="Kale V."/>
            <person name="Holt S."/>
            <person name="Cochrane G."/>
            <person name="Meng A."/>
            <person name="Brown T."/>
            <person name="Cohen L."/>
        </authorList>
    </citation>
    <scope>NUCLEOTIDE SEQUENCE</scope>
    <source>
        <strain evidence="5">CCMP1320</strain>
    </source>
</reference>
<organism evidence="5">
    <name type="scientific">Dunaliella tertiolecta</name>
    <name type="common">Green alga</name>
    <dbReference type="NCBI Taxonomy" id="3047"/>
    <lineage>
        <taxon>Eukaryota</taxon>
        <taxon>Viridiplantae</taxon>
        <taxon>Chlorophyta</taxon>
        <taxon>core chlorophytes</taxon>
        <taxon>Chlorophyceae</taxon>
        <taxon>CS clade</taxon>
        <taxon>Chlamydomonadales</taxon>
        <taxon>Dunaliellaceae</taxon>
        <taxon>Dunaliella</taxon>
    </lineage>
</organism>
<feature type="domain" description="Phosphatidic acid phosphatase type 2/haloperoxidase" evidence="3">
    <location>
        <begin position="226"/>
        <end position="359"/>
    </location>
</feature>
<dbReference type="Gene3D" id="1.20.144.10">
    <property type="entry name" value="Phosphatidic acid phosphatase type 2/haloperoxidase"/>
    <property type="match status" value="1"/>
</dbReference>
<dbReference type="SUPFAM" id="SSF48317">
    <property type="entry name" value="Acid phosphatase/Vanadium-dependent haloperoxidase"/>
    <property type="match status" value="1"/>
</dbReference>